<evidence type="ECO:0000313" key="1">
    <source>
        <dbReference type="EMBL" id="KAH7840356.1"/>
    </source>
</evidence>
<protein>
    <submittedName>
        <fullName evidence="1">Uncharacterized protein</fullName>
    </submittedName>
</protein>
<evidence type="ECO:0000313" key="2">
    <source>
        <dbReference type="Proteomes" id="UP000828048"/>
    </source>
</evidence>
<dbReference type="EMBL" id="CM037160">
    <property type="protein sequence ID" value="KAH7840356.1"/>
    <property type="molecule type" value="Genomic_DNA"/>
</dbReference>
<sequence>MKALWDELSSLSAMLPCTCGHGKAQAQDRAMEFLQGLHSRYSPLRSQILLMEPFPSVTKIYSLVRQEEKQQEIHSSAPSITMPEAAALTVNSVATYGIENRFEPSQHRANVSTNNRGQHPNKSFNRHNTNSNQRNIGGDHRQTGKPRMHCDYCDRDNHNRDTCYRLHGYPTDRSKSSSNNHRLLTSSSSGTPRSNDRALVAAPLITQDQYNNILAMLSSGSNNLNANLAAVIHFTRERRKPSYLQDYHCSAVANATLPSPTDSNRTDLGICSGRDFFFSSKDYLKHQKLFGFVPMLGLLGSFAVGASFVWLCFVEDFLASFAFDSSS</sequence>
<accession>A0ACB7XHZ6</accession>
<gene>
    <name evidence="1" type="ORF">Vadar_015875</name>
</gene>
<name>A0ACB7XHZ6_9ERIC</name>
<reference evidence="1 2" key="1">
    <citation type="journal article" date="2021" name="Hortic Res">
        <title>High-quality reference genome and annotation aids understanding of berry development for evergreen blueberry (Vaccinium darrowii).</title>
        <authorList>
            <person name="Yu J."/>
            <person name="Hulse-Kemp A.M."/>
            <person name="Babiker E."/>
            <person name="Staton M."/>
        </authorList>
    </citation>
    <scope>NUCLEOTIDE SEQUENCE [LARGE SCALE GENOMIC DNA]</scope>
    <source>
        <strain evidence="2">cv. NJ 8807/NJ 8810</strain>
        <tissue evidence="1">Young leaf</tissue>
    </source>
</reference>
<organism evidence="1 2">
    <name type="scientific">Vaccinium darrowii</name>
    <dbReference type="NCBI Taxonomy" id="229202"/>
    <lineage>
        <taxon>Eukaryota</taxon>
        <taxon>Viridiplantae</taxon>
        <taxon>Streptophyta</taxon>
        <taxon>Embryophyta</taxon>
        <taxon>Tracheophyta</taxon>
        <taxon>Spermatophyta</taxon>
        <taxon>Magnoliopsida</taxon>
        <taxon>eudicotyledons</taxon>
        <taxon>Gunneridae</taxon>
        <taxon>Pentapetalae</taxon>
        <taxon>asterids</taxon>
        <taxon>Ericales</taxon>
        <taxon>Ericaceae</taxon>
        <taxon>Vaccinioideae</taxon>
        <taxon>Vaccinieae</taxon>
        <taxon>Vaccinium</taxon>
    </lineage>
</organism>
<comment type="caution">
    <text evidence="1">The sequence shown here is derived from an EMBL/GenBank/DDBJ whole genome shotgun (WGS) entry which is preliminary data.</text>
</comment>
<proteinExistence type="predicted"/>
<dbReference type="Proteomes" id="UP000828048">
    <property type="component" value="Chromosome 10"/>
</dbReference>
<keyword evidence="2" id="KW-1185">Reference proteome</keyword>